<name>A0A511TDQ6_MYXFU</name>
<organism evidence="2 3">
    <name type="scientific">Myxococcus fulvus</name>
    <dbReference type="NCBI Taxonomy" id="33"/>
    <lineage>
        <taxon>Bacteria</taxon>
        <taxon>Pseudomonadati</taxon>
        <taxon>Myxococcota</taxon>
        <taxon>Myxococcia</taxon>
        <taxon>Myxococcales</taxon>
        <taxon>Cystobacterineae</taxon>
        <taxon>Myxococcaceae</taxon>
        <taxon>Myxococcus</taxon>
    </lineage>
</organism>
<dbReference type="STRING" id="1334629.MFUL124B02_21665"/>
<gene>
    <name evidence="2" type="ORF">MFU01_73370</name>
</gene>
<evidence type="ECO:0000256" key="1">
    <source>
        <dbReference type="SAM" id="MobiDB-lite"/>
    </source>
</evidence>
<feature type="compositionally biased region" description="Basic and acidic residues" evidence="1">
    <location>
        <begin position="122"/>
        <end position="138"/>
    </location>
</feature>
<dbReference type="EMBL" id="BJXR01000059">
    <property type="protein sequence ID" value="GEN12300.1"/>
    <property type="molecule type" value="Genomic_DNA"/>
</dbReference>
<evidence type="ECO:0000313" key="3">
    <source>
        <dbReference type="Proteomes" id="UP000321514"/>
    </source>
</evidence>
<accession>A0A511TDQ6</accession>
<dbReference type="Proteomes" id="UP000321514">
    <property type="component" value="Unassembled WGS sequence"/>
</dbReference>
<comment type="caution">
    <text evidence="2">The sequence shown here is derived from an EMBL/GenBank/DDBJ whole genome shotgun (WGS) entry which is preliminary data.</text>
</comment>
<proteinExistence type="predicted"/>
<dbReference type="AlphaFoldDB" id="A0A511TDQ6"/>
<protein>
    <submittedName>
        <fullName evidence="2">Uncharacterized protein</fullName>
    </submittedName>
</protein>
<evidence type="ECO:0000313" key="2">
    <source>
        <dbReference type="EMBL" id="GEN12300.1"/>
    </source>
</evidence>
<feature type="region of interest" description="Disordered" evidence="1">
    <location>
        <begin position="118"/>
        <end position="143"/>
    </location>
</feature>
<sequence>MPVAVSSGKKNARARDTRAWAATARCWAASADSLRSAAIDTACSNVSAGPVEVALPGAESAAGGAVFAAPGAESAASREGVGATGASLWAAWDWDGESTIQAHRGATRAVRTVDMSGKSRLGPREGGRCVLGPDERNGESGGVGCWTMPAWRSKGEFQMS</sequence>
<reference evidence="2 3" key="1">
    <citation type="submission" date="2019-07" db="EMBL/GenBank/DDBJ databases">
        <title>Whole genome shotgun sequence of Myxococcus fulvus NBRC 100333.</title>
        <authorList>
            <person name="Hosoyama A."/>
            <person name="Uohara A."/>
            <person name="Ohji S."/>
            <person name="Ichikawa N."/>
        </authorList>
    </citation>
    <scope>NUCLEOTIDE SEQUENCE [LARGE SCALE GENOMIC DNA]</scope>
    <source>
        <strain evidence="2 3">NBRC 100333</strain>
    </source>
</reference>